<feature type="compositionally biased region" description="Low complexity" evidence="1">
    <location>
        <begin position="322"/>
        <end position="339"/>
    </location>
</feature>
<feature type="compositionally biased region" description="Basic and acidic residues" evidence="1">
    <location>
        <begin position="238"/>
        <end position="252"/>
    </location>
</feature>
<keyword evidence="3" id="KW-1185">Reference proteome</keyword>
<feature type="compositionally biased region" description="Low complexity" evidence="1">
    <location>
        <begin position="568"/>
        <end position="585"/>
    </location>
</feature>
<feature type="compositionally biased region" description="Polar residues" evidence="1">
    <location>
        <begin position="471"/>
        <end position="482"/>
    </location>
</feature>
<evidence type="ECO:0000313" key="3">
    <source>
        <dbReference type="Proteomes" id="UP001314263"/>
    </source>
</evidence>
<name>A0AAV1I276_9CHLO</name>
<dbReference type="AlphaFoldDB" id="A0AAV1I276"/>
<dbReference type="EMBL" id="CAUYUE010000004">
    <property type="protein sequence ID" value="CAK0770470.1"/>
    <property type="molecule type" value="Genomic_DNA"/>
</dbReference>
<reference evidence="2 3" key="1">
    <citation type="submission" date="2023-10" db="EMBL/GenBank/DDBJ databases">
        <authorList>
            <person name="Maclean D."/>
            <person name="Macfadyen A."/>
        </authorList>
    </citation>
    <scope>NUCLEOTIDE SEQUENCE [LARGE SCALE GENOMIC DNA]</scope>
</reference>
<feature type="region of interest" description="Disordered" evidence="1">
    <location>
        <begin position="229"/>
        <end position="713"/>
    </location>
</feature>
<feature type="compositionally biased region" description="Polar residues" evidence="1">
    <location>
        <begin position="410"/>
        <end position="432"/>
    </location>
</feature>
<dbReference type="Proteomes" id="UP001314263">
    <property type="component" value="Unassembled WGS sequence"/>
</dbReference>
<feature type="compositionally biased region" description="Polar residues" evidence="1">
    <location>
        <begin position="604"/>
        <end position="614"/>
    </location>
</feature>
<organism evidence="2 3">
    <name type="scientific">Coccomyxa viridis</name>
    <dbReference type="NCBI Taxonomy" id="1274662"/>
    <lineage>
        <taxon>Eukaryota</taxon>
        <taxon>Viridiplantae</taxon>
        <taxon>Chlorophyta</taxon>
        <taxon>core chlorophytes</taxon>
        <taxon>Trebouxiophyceae</taxon>
        <taxon>Trebouxiophyceae incertae sedis</taxon>
        <taxon>Coccomyxaceae</taxon>
        <taxon>Coccomyxa</taxon>
    </lineage>
</organism>
<sequence length="713" mass="72811">MDKSVSVAEYCRTFCERVAKGTYGEKLEDNRRVAGEQFVSLVIKIQEAGSKDDIKVPLRVLRDEIGRAFFSGVGHKKAENIESLFSLYDALEASCQNTLKAGRMGDQKDSTTAAQLLEELRIRFVRLAVGETWEKFPELKFLALKRMYKYMVKEQQALRMKGKLALGGAASGSGRFNAKFMRTLSLQPSGASGATWQSALEDLVKAPSNKLFPFVKLLLAENSLLQSSAASAEPNGLKAKDKQTSVSKDEGAVGRGTSDFSLDDLLGLGPESCETPNAAPTFSDPFQPSPVRSGSQGPAAHTSEAPPAFEAAFPEHHQDSRPAPQAASQPAAQPAPQQPKLGSNNPFGASSFGAKAFPGPSRQTGQAPARVSSSGAGYPVPATPAPSLATGASADANVFPSQPAIAGLPSRTSSGIPASPTHPASSSVGRRTTSSEAEVPPPVPAQAGASSEGFDDHAFETSFPPVAEHAQTFTGSGRTANPSPFVKAPPGPVRQLSGRVSGLGSGQLGRAGSGMGSGQLPPPGSGTFSPPMRTASSGMQPAAAPEGNHPHSASLDAGSGGFPPTHDPSQGPAAAPPVSSANAPATNGGISGQSPLQRAGPGSGSTNSGSQSFTPMGGTGFEEAAFPGSPTAAPPASTASPQQQGSGAKATDAGFNPFGLPSPSFASPVPVTADNRFADVSPMADAPPPFIPAPMRAPPAPPTSGGSGKFSAW</sequence>
<feature type="compositionally biased region" description="Gly residues" evidence="1">
    <location>
        <begin position="501"/>
        <end position="517"/>
    </location>
</feature>
<comment type="caution">
    <text evidence="2">The sequence shown here is derived from an EMBL/GenBank/DDBJ whole genome shotgun (WGS) entry which is preliminary data.</text>
</comment>
<evidence type="ECO:0000256" key="1">
    <source>
        <dbReference type="SAM" id="MobiDB-lite"/>
    </source>
</evidence>
<gene>
    <name evidence="2" type="ORF">CVIRNUC_003770</name>
</gene>
<protein>
    <submittedName>
        <fullName evidence="2">Uncharacterized protein</fullName>
    </submittedName>
</protein>
<evidence type="ECO:0000313" key="2">
    <source>
        <dbReference type="EMBL" id="CAK0770470.1"/>
    </source>
</evidence>
<feature type="compositionally biased region" description="Polar residues" evidence="1">
    <location>
        <begin position="274"/>
        <end position="296"/>
    </location>
</feature>
<feature type="compositionally biased region" description="Polar residues" evidence="1">
    <location>
        <begin position="361"/>
        <end position="375"/>
    </location>
</feature>
<proteinExistence type="predicted"/>
<feature type="compositionally biased region" description="Pro residues" evidence="1">
    <location>
        <begin position="685"/>
        <end position="702"/>
    </location>
</feature>
<feature type="compositionally biased region" description="Low complexity" evidence="1">
    <location>
        <begin position="627"/>
        <end position="648"/>
    </location>
</feature>
<accession>A0AAV1I276</accession>